<keyword evidence="1" id="KW-0732">Signal</keyword>
<proteinExistence type="predicted"/>
<accession>A0A6M4MIC1</accession>
<sequence length="110" mass="11916">MKLSPSFFRVLTMIKIVKNSIALGLLLSSGMAMASQNESDATHCSFSSTLSEGVVVKKARSSLREVNLLAESVRSNCATNSKFPEQFLLQSVEADALLHKKLPANMVASR</sequence>
<dbReference type="EMBL" id="CP052766">
    <property type="protein sequence ID" value="QJR82350.1"/>
    <property type="molecule type" value="Genomic_DNA"/>
</dbReference>
<reference evidence="3" key="1">
    <citation type="submission" date="2014-12" db="EMBL/GenBank/DDBJ databases">
        <title>Complete genome sequence of a multi-drug resistant Klebsiella pneumoniae.</title>
        <authorList>
            <person name="Hua X."/>
            <person name="Chen Q."/>
            <person name="Li X."/>
            <person name="Feng Y."/>
            <person name="Ruan Z."/>
            <person name="Yu Y."/>
        </authorList>
    </citation>
    <scope>NUCLEOTIDE SEQUENCE [LARGE SCALE GENOMIC DNA]</scope>
    <source>
        <strain evidence="3">5.12</strain>
    </source>
</reference>
<evidence type="ECO:0000313" key="2">
    <source>
        <dbReference type="EMBL" id="QJR82350.1"/>
    </source>
</evidence>
<dbReference type="KEGG" id="apel:CA267_017135"/>
<gene>
    <name evidence="2" type="ORF">CA267_017135</name>
</gene>
<evidence type="ECO:0000256" key="1">
    <source>
        <dbReference type="SAM" id="SignalP"/>
    </source>
</evidence>
<name>A0A6M4MIC1_9ALTE</name>
<feature type="signal peptide" evidence="1">
    <location>
        <begin position="1"/>
        <end position="34"/>
    </location>
</feature>
<dbReference type="Proteomes" id="UP000219285">
    <property type="component" value="Chromosome"/>
</dbReference>
<keyword evidence="3" id="KW-1185">Reference proteome</keyword>
<dbReference type="AlphaFoldDB" id="A0A6M4MIC1"/>
<feature type="chain" id="PRO_5028996751" description="DUF3718 domain-containing protein" evidence="1">
    <location>
        <begin position="35"/>
        <end position="110"/>
    </location>
</feature>
<reference evidence="2 3" key="2">
    <citation type="submission" date="2020-04" db="EMBL/GenBank/DDBJ databases">
        <title>Complete genome sequence of Alteromonas pelagimontana 5.12T.</title>
        <authorList>
            <person name="Sinha R.K."/>
            <person name="Krishnan K.P."/>
            <person name="Kurian J.P."/>
        </authorList>
    </citation>
    <scope>NUCLEOTIDE SEQUENCE [LARGE SCALE GENOMIC DNA]</scope>
    <source>
        <strain evidence="2 3">5.12</strain>
    </source>
</reference>
<evidence type="ECO:0008006" key="4">
    <source>
        <dbReference type="Google" id="ProtNLM"/>
    </source>
</evidence>
<evidence type="ECO:0000313" key="3">
    <source>
        <dbReference type="Proteomes" id="UP000219285"/>
    </source>
</evidence>
<dbReference type="RefSeq" id="WP_075609658.1">
    <property type="nucleotide sequence ID" value="NZ_CP052766.1"/>
</dbReference>
<organism evidence="2 3">
    <name type="scientific">Alteromonas pelagimontana</name>
    <dbReference type="NCBI Taxonomy" id="1858656"/>
    <lineage>
        <taxon>Bacteria</taxon>
        <taxon>Pseudomonadati</taxon>
        <taxon>Pseudomonadota</taxon>
        <taxon>Gammaproteobacteria</taxon>
        <taxon>Alteromonadales</taxon>
        <taxon>Alteromonadaceae</taxon>
        <taxon>Alteromonas/Salinimonas group</taxon>
        <taxon>Alteromonas</taxon>
    </lineage>
</organism>
<protein>
    <recommendedName>
        <fullName evidence="4">DUF3718 domain-containing protein</fullName>
    </recommendedName>
</protein>